<dbReference type="Proteomes" id="UP000565441">
    <property type="component" value="Unassembled WGS sequence"/>
</dbReference>
<comment type="caution">
    <text evidence="2">The sequence shown here is derived from an EMBL/GenBank/DDBJ whole genome shotgun (WGS) entry which is preliminary data.</text>
</comment>
<sequence length="149" mass="16522">MADTPGIMAATLSSLSASLPIDKLYSSPPWYHFHARRKKFDDTSYRTHVWPMQGCKAIAKRTPLFPEMRIKINSPSSTSNAASSGAVPTVEASPADILSTPAATEDETATETKLETETETEYERMQASLRMRVSLSLALNNMRRSLREL</sequence>
<name>A0A8H5H495_9AGAR</name>
<evidence type="ECO:0000313" key="3">
    <source>
        <dbReference type="Proteomes" id="UP000565441"/>
    </source>
</evidence>
<reference evidence="2 3" key="1">
    <citation type="journal article" date="2020" name="ISME J.">
        <title>Uncovering the hidden diversity of litter-decomposition mechanisms in mushroom-forming fungi.</title>
        <authorList>
            <person name="Floudas D."/>
            <person name="Bentzer J."/>
            <person name="Ahren D."/>
            <person name="Johansson T."/>
            <person name="Persson P."/>
            <person name="Tunlid A."/>
        </authorList>
    </citation>
    <scope>NUCLEOTIDE SEQUENCE [LARGE SCALE GENOMIC DNA]</scope>
    <source>
        <strain evidence="2 3">CBS 661.87</strain>
    </source>
</reference>
<dbReference type="EMBL" id="JAACJP010000027">
    <property type="protein sequence ID" value="KAF5376681.1"/>
    <property type="molecule type" value="Genomic_DNA"/>
</dbReference>
<feature type="compositionally biased region" description="Low complexity" evidence="1">
    <location>
        <begin position="73"/>
        <end position="84"/>
    </location>
</feature>
<evidence type="ECO:0000313" key="2">
    <source>
        <dbReference type="EMBL" id="KAF5376681.1"/>
    </source>
</evidence>
<evidence type="ECO:0000256" key="1">
    <source>
        <dbReference type="SAM" id="MobiDB-lite"/>
    </source>
</evidence>
<organism evidence="2 3">
    <name type="scientific">Tricholomella constricta</name>
    <dbReference type="NCBI Taxonomy" id="117010"/>
    <lineage>
        <taxon>Eukaryota</taxon>
        <taxon>Fungi</taxon>
        <taxon>Dikarya</taxon>
        <taxon>Basidiomycota</taxon>
        <taxon>Agaricomycotina</taxon>
        <taxon>Agaricomycetes</taxon>
        <taxon>Agaricomycetidae</taxon>
        <taxon>Agaricales</taxon>
        <taxon>Tricholomatineae</taxon>
        <taxon>Lyophyllaceae</taxon>
        <taxon>Tricholomella</taxon>
    </lineage>
</organism>
<feature type="compositionally biased region" description="Basic and acidic residues" evidence="1">
    <location>
        <begin position="110"/>
        <end position="120"/>
    </location>
</feature>
<dbReference type="AlphaFoldDB" id="A0A8H5H495"/>
<feature type="region of interest" description="Disordered" evidence="1">
    <location>
        <begin position="72"/>
        <end position="120"/>
    </location>
</feature>
<gene>
    <name evidence="2" type="ORF">D9615_007888</name>
</gene>
<keyword evidence="3" id="KW-1185">Reference proteome</keyword>
<protein>
    <submittedName>
        <fullName evidence="2">Uncharacterized protein</fullName>
    </submittedName>
</protein>
<proteinExistence type="predicted"/>
<accession>A0A8H5H495</accession>